<keyword evidence="2" id="KW-1185">Reference proteome</keyword>
<dbReference type="InterPro" id="IPR008969">
    <property type="entry name" value="CarboxyPept-like_regulatory"/>
</dbReference>
<proteinExistence type="predicted"/>
<dbReference type="AlphaFoldDB" id="A0A3D9N1R5"/>
<accession>A0A3D9N1R5</accession>
<protein>
    <submittedName>
        <fullName evidence="1">Carboxypeptidase-like protein</fullName>
    </submittedName>
</protein>
<dbReference type="OrthoDB" id="1164701at2"/>
<organism evidence="1 2">
    <name type="scientific">Winogradskyella pacifica</name>
    <dbReference type="NCBI Taxonomy" id="664642"/>
    <lineage>
        <taxon>Bacteria</taxon>
        <taxon>Pseudomonadati</taxon>
        <taxon>Bacteroidota</taxon>
        <taxon>Flavobacteriia</taxon>
        <taxon>Flavobacteriales</taxon>
        <taxon>Flavobacteriaceae</taxon>
        <taxon>Winogradskyella</taxon>
    </lineage>
</organism>
<gene>
    <name evidence="1" type="ORF">DFQ09_102297</name>
</gene>
<comment type="caution">
    <text evidence="1">The sequence shown here is derived from an EMBL/GenBank/DDBJ whole genome shotgun (WGS) entry which is preliminary data.</text>
</comment>
<evidence type="ECO:0000313" key="2">
    <source>
        <dbReference type="Proteomes" id="UP000256919"/>
    </source>
</evidence>
<dbReference type="GO" id="GO:0004180">
    <property type="term" value="F:carboxypeptidase activity"/>
    <property type="evidence" value="ECO:0007669"/>
    <property type="project" value="UniProtKB-KW"/>
</dbReference>
<name>A0A3D9N1R5_9FLAO</name>
<dbReference type="SUPFAM" id="SSF49464">
    <property type="entry name" value="Carboxypeptidase regulatory domain-like"/>
    <property type="match status" value="1"/>
</dbReference>
<sequence length="394" mass="45924">MHSFRLFIIFILLSFSVQSQNKTLKVEGIVLDEAELSIPYAAVSITSKYIGTSTNEDGHFYLELSKKNELDTLEVSSIGYLTSKIVVKEFLELKEKVIILKEDIVSLDEVNIMNPQQYVKFAFKNLKKNTVSSVHELKILNRFFAVEDDKAKFFVEHYLKIKDVGPRGGIDIRRIDILEGRRSEDYRTYKDANIGRIYPVNFMAKIDPLRRGISIKDYKWTKIGDTSYDGEDIVIIQGVNQVQKRKNYLDPVLYIGIDSYKVYKTRNKASNVVYIYKKNDEGKLYLSYHNHYTKRFIDLTEEHQRILKTTNEQIKLSKRNEVIVLGIETDKKKIDVGNTYVYRTKMEEIDVNYSAQFWDTVNLPPATDYFKKSVKELESNFGIPIDTQFELVNK</sequence>
<dbReference type="Pfam" id="PF13715">
    <property type="entry name" value="CarbopepD_reg_2"/>
    <property type="match status" value="1"/>
</dbReference>
<keyword evidence="1" id="KW-0378">Hydrolase</keyword>
<dbReference type="Proteomes" id="UP000256919">
    <property type="component" value="Unassembled WGS sequence"/>
</dbReference>
<keyword evidence="1" id="KW-0121">Carboxypeptidase</keyword>
<reference evidence="1 2" key="1">
    <citation type="submission" date="2018-07" db="EMBL/GenBank/DDBJ databases">
        <title>Genomic Encyclopedia of Type Strains, Phase III (KMG-III): the genomes of soil and plant-associated and newly described type strains.</title>
        <authorList>
            <person name="Whitman W."/>
        </authorList>
    </citation>
    <scope>NUCLEOTIDE SEQUENCE [LARGE SCALE GENOMIC DNA]</scope>
    <source>
        <strain evidence="1 2">CECT 7948</strain>
    </source>
</reference>
<keyword evidence="1" id="KW-0645">Protease</keyword>
<dbReference type="EMBL" id="QREI01000002">
    <property type="protein sequence ID" value="REE25706.1"/>
    <property type="molecule type" value="Genomic_DNA"/>
</dbReference>
<evidence type="ECO:0000313" key="1">
    <source>
        <dbReference type="EMBL" id="REE25706.1"/>
    </source>
</evidence>
<dbReference type="RefSeq" id="WP_115808685.1">
    <property type="nucleotide sequence ID" value="NZ_QREI01000002.1"/>
</dbReference>